<feature type="region of interest" description="Disordered" evidence="1">
    <location>
        <begin position="312"/>
        <end position="376"/>
    </location>
</feature>
<dbReference type="GO" id="GO:0000981">
    <property type="term" value="F:DNA-binding transcription factor activity, RNA polymerase II-specific"/>
    <property type="evidence" value="ECO:0007669"/>
    <property type="project" value="InterPro"/>
</dbReference>
<dbReference type="PROSITE" id="PS00463">
    <property type="entry name" value="ZN2_CY6_FUNGAL_1"/>
    <property type="match status" value="1"/>
</dbReference>
<evidence type="ECO:0000313" key="3">
    <source>
        <dbReference type="EMBL" id="TID26161.1"/>
    </source>
</evidence>
<feature type="compositionally biased region" description="Low complexity" evidence="1">
    <location>
        <begin position="340"/>
        <end position="352"/>
    </location>
</feature>
<gene>
    <name evidence="3" type="ORF">CANINC_002856</name>
</gene>
<proteinExistence type="predicted"/>
<reference evidence="3 4" key="1">
    <citation type="journal article" date="2019" name="Front. Genet.">
        <title>Whole-Genome Sequencing of the Opportunistic Yeast Pathogen Candida inconspicua Uncovers Its Hybrid Origin.</title>
        <authorList>
            <person name="Mixao V."/>
            <person name="Hansen A.P."/>
            <person name="Saus E."/>
            <person name="Boekhout T."/>
            <person name="Lass-Florl C."/>
            <person name="Gabaldon T."/>
        </authorList>
    </citation>
    <scope>NUCLEOTIDE SEQUENCE [LARGE SCALE GENOMIC DNA]</scope>
    <source>
        <strain evidence="3 4">CBS 180</strain>
    </source>
</reference>
<dbReference type="Proteomes" id="UP000307173">
    <property type="component" value="Unassembled WGS sequence"/>
</dbReference>
<evidence type="ECO:0000313" key="4">
    <source>
        <dbReference type="Proteomes" id="UP000307173"/>
    </source>
</evidence>
<dbReference type="Pfam" id="PF00172">
    <property type="entry name" value="Zn_clus"/>
    <property type="match status" value="1"/>
</dbReference>
<dbReference type="OrthoDB" id="4036575at2759"/>
<dbReference type="PROSITE" id="PS50048">
    <property type="entry name" value="ZN2_CY6_FUNGAL_2"/>
    <property type="match status" value="1"/>
</dbReference>
<feature type="domain" description="Zn(2)-C6 fungal-type" evidence="2">
    <location>
        <begin position="379"/>
        <end position="409"/>
    </location>
</feature>
<dbReference type="SUPFAM" id="SSF57701">
    <property type="entry name" value="Zn2/Cys6 DNA-binding domain"/>
    <property type="match status" value="2"/>
</dbReference>
<dbReference type="AlphaFoldDB" id="A0A4T0X063"/>
<accession>A0A4T0X063</accession>
<feature type="region of interest" description="Disordered" evidence="1">
    <location>
        <begin position="141"/>
        <end position="180"/>
    </location>
</feature>
<evidence type="ECO:0000256" key="1">
    <source>
        <dbReference type="SAM" id="MobiDB-lite"/>
    </source>
</evidence>
<evidence type="ECO:0000259" key="2">
    <source>
        <dbReference type="PROSITE" id="PS50048"/>
    </source>
</evidence>
<feature type="region of interest" description="Disordered" evidence="1">
    <location>
        <begin position="111"/>
        <end position="130"/>
    </location>
</feature>
<organism evidence="3 4">
    <name type="scientific">Pichia inconspicua</name>
    <dbReference type="NCBI Taxonomy" id="52247"/>
    <lineage>
        <taxon>Eukaryota</taxon>
        <taxon>Fungi</taxon>
        <taxon>Dikarya</taxon>
        <taxon>Ascomycota</taxon>
        <taxon>Saccharomycotina</taxon>
        <taxon>Pichiomycetes</taxon>
        <taxon>Pichiales</taxon>
        <taxon>Pichiaceae</taxon>
        <taxon>Pichia</taxon>
    </lineage>
</organism>
<dbReference type="InterPro" id="IPR001138">
    <property type="entry name" value="Zn2Cys6_DnaBD"/>
</dbReference>
<feature type="compositionally biased region" description="Low complexity" evidence="1">
    <location>
        <begin position="143"/>
        <end position="160"/>
    </location>
</feature>
<sequence length="410" mass="44338">MTFNFTADLACYSLACNSNVPATPLDLNHYYTYRRGTPVATSTPPQTSAFLASTSVANQTLSDTKATTPAATPAATTPATAAVPTNNTGGTSIPRKLSKLDLLIQTATELHAPSSTSVATPTSPQQPTSFDILCSHAHKELQSATATSSSTTTTASTPTPDSRPKKNNKRRRDDSSNASTTAANLAIKLASPSATTKRQRSGPSCDCCRARKIKCDSEIFILSTLDPDLHTTEDASTNEANSYIAHCQFIVSSNKTGYQYYRIIKDQEHSLNNKLTSFNYLQFKPCKACTVKNLKCCFSKGFTRNDIIKFNKSEREVNPPQIPTPTNTPTPIDSVSQIKQSQVTSQPTQQPALPTPSPTPAESSPLNSDDDDRKTKKTSCKTCRFKKIKCVKVGKGCMYCSKKGVPCIYT</sequence>
<dbReference type="InterPro" id="IPR036864">
    <property type="entry name" value="Zn2-C6_fun-type_DNA-bd_sf"/>
</dbReference>
<feature type="compositionally biased region" description="Low complexity" evidence="1">
    <location>
        <begin position="64"/>
        <end position="85"/>
    </location>
</feature>
<dbReference type="EMBL" id="SELW01000468">
    <property type="protein sequence ID" value="TID26161.1"/>
    <property type="molecule type" value="Genomic_DNA"/>
</dbReference>
<keyword evidence="4" id="KW-1185">Reference proteome</keyword>
<protein>
    <recommendedName>
        <fullName evidence="2">Zn(2)-C6 fungal-type domain-containing protein</fullName>
    </recommendedName>
</protein>
<feature type="compositionally biased region" description="Low complexity" evidence="1">
    <location>
        <begin position="112"/>
        <end position="129"/>
    </location>
</feature>
<dbReference type="GO" id="GO:0008270">
    <property type="term" value="F:zinc ion binding"/>
    <property type="evidence" value="ECO:0007669"/>
    <property type="project" value="InterPro"/>
</dbReference>
<feature type="region of interest" description="Disordered" evidence="1">
    <location>
        <begin position="64"/>
        <end position="94"/>
    </location>
</feature>
<dbReference type="Gene3D" id="4.10.240.10">
    <property type="entry name" value="Zn(2)-C6 fungal-type DNA-binding domain"/>
    <property type="match status" value="1"/>
</dbReference>
<comment type="caution">
    <text evidence="3">The sequence shown here is derived from an EMBL/GenBank/DDBJ whole genome shotgun (WGS) entry which is preliminary data.</text>
</comment>
<name>A0A4T0X063_9ASCO</name>
<dbReference type="CDD" id="cd00067">
    <property type="entry name" value="GAL4"/>
    <property type="match status" value="1"/>
</dbReference>